<dbReference type="OrthoDB" id="5197397at2"/>
<gene>
    <name evidence="1" type="ORF">GS4_39_00590</name>
</gene>
<name>M0QQ70_9ACTN</name>
<keyword evidence="2" id="KW-1185">Reference proteome</keyword>
<organism evidence="1 2">
    <name type="scientific">Gordonia soli NBRC 108243</name>
    <dbReference type="NCBI Taxonomy" id="1223545"/>
    <lineage>
        <taxon>Bacteria</taxon>
        <taxon>Bacillati</taxon>
        <taxon>Actinomycetota</taxon>
        <taxon>Actinomycetes</taxon>
        <taxon>Mycobacteriales</taxon>
        <taxon>Gordoniaceae</taxon>
        <taxon>Gordonia</taxon>
    </lineage>
</organism>
<dbReference type="Proteomes" id="UP000011666">
    <property type="component" value="Unassembled WGS sequence"/>
</dbReference>
<dbReference type="STRING" id="1223545.GS4_39_00590"/>
<protein>
    <submittedName>
        <fullName evidence="1">Uncharacterized protein</fullName>
    </submittedName>
</protein>
<evidence type="ECO:0000313" key="2">
    <source>
        <dbReference type="Proteomes" id="UP000011666"/>
    </source>
</evidence>
<evidence type="ECO:0000313" key="1">
    <source>
        <dbReference type="EMBL" id="GAC70728.1"/>
    </source>
</evidence>
<dbReference type="RefSeq" id="WP_007625010.1">
    <property type="nucleotide sequence ID" value="NZ_BANX01000039.1"/>
</dbReference>
<dbReference type="EMBL" id="BANX01000039">
    <property type="protein sequence ID" value="GAC70728.1"/>
    <property type="molecule type" value="Genomic_DNA"/>
</dbReference>
<sequence>MATEIEIPDDARTFANAVRAVIAWHVAHGFAAGAEGPGQLPYVQVTRIGGPSDEMTDHAQIDVDYFHSSRAEALAFARKGHYWMTDIRNGLRGQQVGIDAVDDVRTRQGPSWQDYDDPKIERFVATYDIDSRICSTPLT</sequence>
<reference evidence="1 2" key="1">
    <citation type="submission" date="2013-01" db="EMBL/GenBank/DDBJ databases">
        <title>Whole genome shotgun sequence of Gordonia soli NBRC 108243.</title>
        <authorList>
            <person name="Isaki-Nakamura S."/>
            <person name="Hosoyama A."/>
            <person name="Tsuchikane K."/>
            <person name="Ando Y."/>
            <person name="Baba S."/>
            <person name="Ohji S."/>
            <person name="Hamada M."/>
            <person name="Tamura T."/>
            <person name="Yamazoe A."/>
            <person name="Yamazaki S."/>
            <person name="Fujita N."/>
        </authorList>
    </citation>
    <scope>NUCLEOTIDE SEQUENCE [LARGE SCALE GENOMIC DNA]</scope>
    <source>
        <strain evidence="1 2">NBRC 108243</strain>
    </source>
</reference>
<accession>M0QQ70</accession>
<dbReference type="AlphaFoldDB" id="M0QQ70"/>
<comment type="caution">
    <text evidence="1">The sequence shown here is derived from an EMBL/GenBank/DDBJ whole genome shotgun (WGS) entry which is preliminary data.</text>
</comment>
<dbReference type="eggNOG" id="ENOG50302HN">
    <property type="taxonomic scope" value="Bacteria"/>
</dbReference>
<proteinExistence type="predicted"/>